<keyword evidence="13 21" id="KW-1133">Transmembrane helix</keyword>
<dbReference type="EMBL" id="CP014223">
    <property type="protein sequence ID" value="AMJ40832.1"/>
    <property type="molecule type" value="Genomic_DNA"/>
</dbReference>
<comment type="subunit">
    <text evidence="17">At low DSF concentrations, interacts with RpfF.</text>
</comment>
<dbReference type="Gene3D" id="1.10.287.130">
    <property type="match status" value="1"/>
</dbReference>
<dbReference type="AlphaFoldDB" id="A0A0X1U7C6"/>
<evidence type="ECO:0000259" key="22">
    <source>
        <dbReference type="PROSITE" id="PS50109"/>
    </source>
</evidence>
<keyword evidence="15 21" id="KW-0472">Membrane</keyword>
<dbReference type="GO" id="GO:0016787">
    <property type="term" value="F:hydrolase activity"/>
    <property type="evidence" value="ECO:0007669"/>
    <property type="project" value="UniProtKB-KW"/>
</dbReference>
<feature type="transmembrane region" description="Helical" evidence="21">
    <location>
        <begin position="108"/>
        <end position="124"/>
    </location>
</feature>
<accession>A0A0X1U7C6</accession>
<dbReference type="KEGG" id="cpro:CPRO_12390"/>
<dbReference type="GO" id="GO:0005524">
    <property type="term" value="F:ATP binding"/>
    <property type="evidence" value="ECO:0007669"/>
    <property type="project" value="UniProtKB-KW"/>
</dbReference>
<dbReference type="InterPro" id="IPR011006">
    <property type="entry name" value="CheY-like_superfamily"/>
</dbReference>
<reference evidence="25" key="4">
    <citation type="submission" date="2016-11" db="EMBL/GenBank/DDBJ databases">
        <authorList>
            <person name="Varghese N."/>
            <person name="Submissions S."/>
        </authorList>
    </citation>
    <scope>NUCLEOTIDE SEQUENCE</scope>
    <source>
        <strain evidence="25">DSM 1682</strain>
    </source>
</reference>
<reference evidence="26" key="2">
    <citation type="submission" date="2016-01" db="EMBL/GenBank/DDBJ databases">
        <authorList>
            <person name="Poehlein A."/>
            <person name="Schlien K."/>
            <person name="Gottschalk G."/>
            <person name="Buckel W."/>
            <person name="Daniel R."/>
        </authorList>
    </citation>
    <scope>NUCLEOTIDE SEQUENCE [LARGE SCALE GENOMIC DNA]</scope>
    <source>
        <strain evidence="26">X2</strain>
    </source>
</reference>
<evidence type="ECO:0000256" key="8">
    <source>
        <dbReference type="ARBA" id="ARBA00022679"/>
    </source>
</evidence>
<evidence type="ECO:0000256" key="11">
    <source>
        <dbReference type="ARBA" id="ARBA00022777"/>
    </source>
</evidence>
<feature type="domain" description="Response regulatory" evidence="23">
    <location>
        <begin position="448"/>
        <end position="566"/>
    </location>
</feature>
<organism evidence="25 27">
    <name type="scientific">Anaerotignum propionicum DSM 1682</name>
    <dbReference type="NCBI Taxonomy" id="991789"/>
    <lineage>
        <taxon>Bacteria</taxon>
        <taxon>Bacillati</taxon>
        <taxon>Bacillota</taxon>
        <taxon>Clostridia</taxon>
        <taxon>Lachnospirales</taxon>
        <taxon>Anaerotignaceae</taxon>
        <taxon>Anaerotignum</taxon>
    </lineage>
</organism>
<dbReference type="InterPro" id="IPR004358">
    <property type="entry name" value="Sig_transdc_His_kin-like_C"/>
</dbReference>
<keyword evidence="12" id="KW-0067">ATP-binding</keyword>
<dbReference type="PANTHER" id="PTHR45339">
    <property type="entry name" value="HYBRID SIGNAL TRANSDUCTION HISTIDINE KINASE J"/>
    <property type="match status" value="1"/>
</dbReference>
<feature type="transmembrane region" description="Helical" evidence="21">
    <location>
        <begin position="60"/>
        <end position="79"/>
    </location>
</feature>
<keyword evidence="26" id="KW-1185">Reference proteome</keyword>
<dbReference type="Proteomes" id="UP000184204">
    <property type="component" value="Unassembled WGS sequence"/>
</dbReference>
<dbReference type="FunFam" id="1.10.287.130:FF:000002">
    <property type="entry name" value="Two-component osmosensing histidine kinase"/>
    <property type="match status" value="1"/>
</dbReference>
<dbReference type="SUPFAM" id="SSF52172">
    <property type="entry name" value="CheY-like"/>
    <property type="match status" value="1"/>
</dbReference>
<reference evidence="27" key="3">
    <citation type="submission" date="2016-11" db="EMBL/GenBank/DDBJ databases">
        <authorList>
            <person name="Jaros S."/>
            <person name="Januszkiewicz K."/>
            <person name="Wedrychowicz H."/>
        </authorList>
    </citation>
    <scope>NUCLEOTIDE SEQUENCE [LARGE SCALE GENOMIC DNA]</scope>
    <source>
        <strain evidence="27">DSM 1682</strain>
    </source>
</reference>
<dbReference type="SUPFAM" id="SSF55874">
    <property type="entry name" value="ATPase domain of HSP90 chaperone/DNA topoisomerase II/histidine kinase"/>
    <property type="match status" value="1"/>
</dbReference>
<evidence type="ECO:0000313" key="27">
    <source>
        <dbReference type="Proteomes" id="UP000184204"/>
    </source>
</evidence>
<gene>
    <name evidence="24" type="primary">luxQ_2</name>
    <name evidence="24" type="ORF">CPRO_12390</name>
    <name evidence="25" type="ORF">SAMN02745151_01650</name>
</gene>
<evidence type="ECO:0000256" key="18">
    <source>
        <dbReference type="ARBA" id="ARBA00068150"/>
    </source>
</evidence>
<evidence type="ECO:0000256" key="17">
    <source>
        <dbReference type="ARBA" id="ARBA00064003"/>
    </source>
</evidence>
<dbReference type="InterPro" id="IPR036641">
    <property type="entry name" value="HPT_dom_sf"/>
</dbReference>
<evidence type="ECO:0000313" key="24">
    <source>
        <dbReference type="EMBL" id="AMJ40832.1"/>
    </source>
</evidence>
<dbReference type="PANTHER" id="PTHR45339:SF1">
    <property type="entry name" value="HYBRID SIGNAL TRANSDUCTION HISTIDINE KINASE J"/>
    <property type="match status" value="1"/>
</dbReference>
<dbReference type="Pfam" id="PF00072">
    <property type="entry name" value="Response_reg"/>
    <property type="match status" value="1"/>
</dbReference>
<evidence type="ECO:0000259" key="23">
    <source>
        <dbReference type="PROSITE" id="PS50110"/>
    </source>
</evidence>
<dbReference type="CDD" id="cd17546">
    <property type="entry name" value="REC_hyHK_CKI1_RcsC-like"/>
    <property type="match status" value="1"/>
</dbReference>
<evidence type="ECO:0000256" key="15">
    <source>
        <dbReference type="ARBA" id="ARBA00023136"/>
    </source>
</evidence>
<evidence type="ECO:0000256" key="21">
    <source>
        <dbReference type="SAM" id="Phobius"/>
    </source>
</evidence>
<evidence type="ECO:0000256" key="7">
    <source>
        <dbReference type="ARBA" id="ARBA00022553"/>
    </source>
</evidence>
<evidence type="ECO:0000256" key="10">
    <source>
        <dbReference type="ARBA" id="ARBA00022741"/>
    </source>
</evidence>
<dbReference type="SUPFAM" id="SSF47384">
    <property type="entry name" value="Homodimeric domain of signal transducing histidine kinase"/>
    <property type="match status" value="1"/>
</dbReference>
<dbReference type="PROSITE" id="PS50110">
    <property type="entry name" value="RESPONSE_REGULATORY"/>
    <property type="match status" value="1"/>
</dbReference>
<evidence type="ECO:0000256" key="5">
    <source>
        <dbReference type="ARBA" id="ARBA00018672"/>
    </source>
</evidence>
<evidence type="ECO:0000313" key="26">
    <source>
        <dbReference type="Proteomes" id="UP000068026"/>
    </source>
</evidence>
<comment type="subcellular location">
    <subcellularLocation>
        <location evidence="2">Cell membrane</location>
        <topology evidence="2">Multi-pass membrane protein</topology>
    </subcellularLocation>
</comment>
<keyword evidence="24" id="KW-0378">Hydrolase</keyword>
<sequence length="804" mass="90839">MDKLIDSKNITKVAFRFYTYFCLYLALRFKQMNLSVYTATFLIVMVLVVGVLTTSNLLSMRLQGWIITCSLLGTQLIFSFSEPMPYLSYVLLLVTACMISLFQYLKYNYFILLCTVLFSVYSLRQGAQEKILIITAASLIAHILLILVISWNQRFQKLAFDSMQTSEDLLKIVEIKMEETSEAKKQAEVSAQAKADFLANVSHEIRTPMNAICGMSEILLSRDLDGASREYVEIIKSASNNLLGIINDILDFSKIESGKIEIVTSEYVLLEAVQDVLNIVQYKLETKEVSLNLEMKKDIPKVLLGDSMRLRQILTNLLNNAVKFTDHGEIKLVLDWTFTGKKEGVLLVEVIDTGIGIREEDVQKLFHSFTQVNSKRNRELEGTGLGLAICKNLINAMEGNVGVTSVYGEGSNFYFSIPQGIGEEQFETKRGRKTTGLSETFFYAPNASILVVDDNVVNLKVISALLEGYHIACKTATSGQQALTLLEDGILFDIIFMDHMMPGMDGIETTTFIRSSEKDYHCTPVVALTANTVNDAKKMFLENGMDDYLTKPIDPHRLQSVLERWLPMEKIEFIEASKGAEADPSPSQSLKKYFSNIEHYEWMKGLVNCRGDEKIYISIVQAFARETSLSAIEYAYANKDISRYVIEVHGVKSAAESIGATALSNLAGKLEMAGKQNDRLYVENHHAMFLTQYKTLIFQLQQAVELYKQSSLLQKKKEVTTEKAKTMITSFLEVCENMSINDADILAQEWNACHYSQEKVMELVEEAITYIADFEFEEAIERLKLAYAQIEREENNGEEENFGC</sequence>
<comment type="catalytic activity">
    <reaction evidence="1">
        <text>ATP + protein L-histidine = ADP + protein N-phospho-L-histidine.</text>
        <dbReference type="EC" id="2.7.13.3"/>
    </reaction>
</comment>
<keyword evidence="10" id="KW-0547">Nucleotide-binding</keyword>
<keyword evidence="9 21" id="KW-0812">Transmembrane</keyword>
<evidence type="ECO:0000256" key="14">
    <source>
        <dbReference type="ARBA" id="ARBA00023012"/>
    </source>
</evidence>
<reference evidence="24 26" key="1">
    <citation type="journal article" date="2016" name="Genome Announc.">
        <title>Complete Genome Sequence of the Amino Acid-Fermenting Clostridium propionicum X2 (DSM 1682).</title>
        <authorList>
            <person name="Poehlein A."/>
            <person name="Schlien K."/>
            <person name="Chowdhury N.P."/>
            <person name="Gottschalk G."/>
            <person name="Buckel W."/>
            <person name="Daniel R."/>
        </authorList>
    </citation>
    <scope>NUCLEOTIDE SEQUENCE [LARGE SCALE GENOMIC DNA]</scope>
    <source>
        <strain evidence="24 26">X2</strain>
    </source>
</reference>
<dbReference type="CDD" id="cd16922">
    <property type="entry name" value="HATPase_EvgS-ArcB-TorS-like"/>
    <property type="match status" value="1"/>
</dbReference>
<evidence type="ECO:0000256" key="19">
    <source>
        <dbReference type="ARBA" id="ARBA00074306"/>
    </source>
</evidence>
<evidence type="ECO:0000256" key="1">
    <source>
        <dbReference type="ARBA" id="ARBA00000085"/>
    </source>
</evidence>
<evidence type="ECO:0000256" key="13">
    <source>
        <dbReference type="ARBA" id="ARBA00022989"/>
    </source>
</evidence>
<evidence type="ECO:0000256" key="2">
    <source>
        <dbReference type="ARBA" id="ARBA00004651"/>
    </source>
</evidence>
<name>A0A0X1U7C6_ANAPI</name>
<dbReference type="Pfam" id="PF00512">
    <property type="entry name" value="HisKA"/>
    <property type="match status" value="1"/>
</dbReference>
<dbReference type="EMBL" id="FQUA01000006">
    <property type="protein sequence ID" value="SHE74495.1"/>
    <property type="molecule type" value="Genomic_DNA"/>
</dbReference>
<dbReference type="InterPro" id="IPR036097">
    <property type="entry name" value="HisK_dim/P_sf"/>
</dbReference>
<dbReference type="Pfam" id="PF02518">
    <property type="entry name" value="HATPase_c"/>
    <property type="match status" value="1"/>
</dbReference>
<evidence type="ECO:0000256" key="3">
    <source>
        <dbReference type="ARBA" id="ARBA00006402"/>
    </source>
</evidence>
<dbReference type="InterPro" id="IPR003661">
    <property type="entry name" value="HisK_dim/P_dom"/>
</dbReference>
<dbReference type="InterPro" id="IPR036890">
    <property type="entry name" value="HATPase_C_sf"/>
</dbReference>
<dbReference type="RefSeq" id="WP_066049078.1">
    <property type="nucleotide sequence ID" value="NZ_CP014223.1"/>
</dbReference>
<dbReference type="SMART" id="SM00448">
    <property type="entry name" value="REC"/>
    <property type="match status" value="1"/>
</dbReference>
<feature type="domain" description="Histidine kinase" evidence="22">
    <location>
        <begin position="200"/>
        <end position="421"/>
    </location>
</feature>
<evidence type="ECO:0000256" key="9">
    <source>
        <dbReference type="ARBA" id="ARBA00022692"/>
    </source>
</evidence>
<dbReference type="Gene3D" id="3.40.50.2300">
    <property type="match status" value="1"/>
</dbReference>
<keyword evidence="7 20" id="KW-0597">Phosphoprotein</keyword>
<dbReference type="Proteomes" id="UP000068026">
    <property type="component" value="Chromosome"/>
</dbReference>
<evidence type="ECO:0000313" key="25">
    <source>
        <dbReference type="EMBL" id="SHE74495.1"/>
    </source>
</evidence>
<dbReference type="FunFam" id="3.30.565.10:FF:000010">
    <property type="entry name" value="Sensor histidine kinase RcsC"/>
    <property type="match status" value="1"/>
</dbReference>
<dbReference type="Gene3D" id="3.30.565.10">
    <property type="entry name" value="Histidine kinase-like ATPase, C-terminal domain"/>
    <property type="match status" value="1"/>
</dbReference>
<dbReference type="PRINTS" id="PR00344">
    <property type="entry name" value="BCTRLSENSOR"/>
</dbReference>
<keyword evidence="11 25" id="KW-0418">Kinase</keyword>
<dbReference type="SUPFAM" id="SSF47226">
    <property type="entry name" value="Histidine-containing phosphotransfer domain, HPT domain"/>
    <property type="match status" value="1"/>
</dbReference>
<keyword evidence="14" id="KW-0902">Two-component regulatory system</keyword>
<evidence type="ECO:0000256" key="16">
    <source>
        <dbReference type="ARBA" id="ARBA00024867"/>
    </source>
</evidence>
<dbReference type="PROSITE" id="PS50109">
    <property type="entry name" value="HIS_KIN"/>
    <property type="match status" value="1"/>
</dbReference>
<comment type="function">
    <text evidence="16">May play the central regulatory role in sporulation. It may be an element of the effector pathway responsible for the activation of sporulation genes in response to nutritional stress. Spo0A may act in concert with spo0H (a sigma factor) to control the expression of some genes that are critical to the sporulation process.</text>
</comment>
<dbReference type="InterPro" id="IPR001789">
    <property type="entry name" value="Sig_transdc_resp-reg_receiver"/>
</dbReference>
<evidence type="ECO:0000256" key="6">
    <source>
        <dbReference type="ARBA" id="ARBA00022475"/>
    </source>
</evidence>
<dbReference type="SMART" id="SM00387">
    <property type="entry name" value="HATPase_c"/>
    <property type="match status" value="1"/>
</dbReference>
<dbReference type="CDD" id="cd00082">
    <property type="entry name" value="HisKA"/>
    <property type="match status" value="1"/>
</dbReference>
<dbReference type="Gene3D" id="1.20.120.160">
    <property type="entry name" value="HPT domain"/>
    <property type="match status" value="1"/>
</dbReference>
<protein>
    <recommendedName>
        <fullName evidence="19">Circadian input-output histidine kinase CikA</fullName>
        <ecNumber evidence="4">2.7.13.3</ecNumber>
    </recommendedName>
    <alternativeName>
        <fullName evidence="18">Sensory/regulatory protein RpfC</fullName>
    </alternativeName>
    <alternativeName>
        <fullName evidence="5">Stage 0 sporulation protein A homolog</fullName>
    </alternativeName>
</protein>
<evidence type="ECO:0000256" key="20">
    <source>
        <dbReference type="PROSITE-ProRule" id="PRU00169"/>
    </source>
</evidence>
<dbReference type="SMART" id="SM00388">
    <property type="entry name" value="HisKA"/>
    <property type="match status" value="1"/>
</dbReference>
<evidence type="ECO:0000256" key="12">
    <source>
        <dbReference type="ARBA" id="ARBA00022840"/>
    </source>
</evidence>
<keyword evidence="6" id="KW-1003">Cell membrane</keyword>
<feature type="transmembrane region" description="Helical" evidence="21">
    <location>
        <begin position="131"/>
        <end position="151"/>
    </location>
</feature>
<proteinExistence type="inferred from homology"/>
<feature type="modified residue" description="4-aspartylphosphate" evidence="20">
    <location>
        <position position="498"/>
    </location>
</feature>
<evidence type="ECO:0000256" key="4">
    <source>
        <dbReference type="ARBA" id="ARBA00012438"/>
    </source>
</evidence>
<dbReference type="InterPro" id="IPR003594">
    <property type="entry name" value="HATPase_dom"/>
</dbReference>
<dbReference type="EC" id="2.7.13.3" evidence="4"/>
<dbReference type="GO" id="GO:0000155">
    <property type="term" value="F:phosphorelay sensor kinase activity"/>
    <property type="evidence" value="ECO:0007669"/>
    <property type="project" value="InterPro"/>
</dbReference>
<comment type="similarity">
    <text evidence="3">In the N-terminal section; belongs to the phytochrome family.</text>
</comment>
<dbReference type="InterPro" id="IPR005467">
    <property type="entry name" value="His_kinase_dom"/>
</dbReference>
<feature type="transmembrane region" description="Helical" evidence="21">
    <location>
        <begin position="34"/>
        <end position="54"/>
    </location>
</feature>
<dbReference type="GO" id="GO:0005886">
    <property type="term" value="C:plasma membrane"/>
    <property type="evidence" value="ECO:0007669"/>
    <property type="project" value="UniProtKB-SubCell"/>
</dbReference>
<keyword evidence="8 24" id="KW-0808">Transferase</keyword>
<dbReference type="OrthoDB" id="9813048at2"/>